<proteinExistence type="predicted"/>
<organism evidence="1 2">
    <name type="scientific">Streptomyces echinatus</name>
    <dbReference type="NCBI Taxonomy" id="67293"/>
    <lineage>
        <taxon>Bacteria</taxon>
        <taxon>Bacillati</taxon>
        <taxon>Actinomycetota</taxon>
        <taxon>Actinomycetes</taxon>
        <taxon>Kitasatosporales</taxon>
        <taxon>Streptomycetaceae</taxon>
        <taxon>Streptomyces</taxon>
    </lineage>
</organism>
<dbReference type="EMBL" id="JACHJK010000003">
    <property type="protein sequence ID" value="MBB5926660.1"/>
    <property type="molecule type" value="Genomic_DNA"/>
</dbReference>
<keyword evidence="2" id="KW-1185">Reference proteome</keyword>
<dbReference type="AlphaFoldDB" id="A0A7W9PRR6"/>
<evidence type="ECO:0000313" key="2">
    <source>
        <dbReference type="Proteomes" id="UP000585836"/>
    </source>
</evidence>
<name>A0A7W9PRR6_9ACTN</name>
<sequence>MKKEFKDALRRRLDDATRVATEDACKGMEDETQMKLRADVAKEQYEEDSRQGLVGARP</sequence>
<reference evidence="1 2" key="1">
    <citation type="submission" date="2020-08" db="EMBL/GenBank/DDBJ databases">
        <title>Genomic Encyclopedia of Type Strains, Phase III (KMG-III): the genomes of soil and plant-associated and newly described type strains.</title>
        <authorList>
            <person name="Whitman W."/>
        </authorList>
    </citation>
    <scope>NUCLEOTIDE SEQUENCE [LARGE SCALE GENOMIC DNA]</scope>
    <source>
        <strain evidence="1 2">CECT 3313</strain>
    </source>
</reference>
<evidence type="ECO:0000313" key="1">
    <source>
        <dbReference type="EMBL" id="MBB5926660.1"/>
    </source>
</evidence>
<dbReference type="Proteomes" id="UP000585836">
    <property type="component" value="Unassembled WGS sequence"/>
</dbReference>
<accession>A0A7W9PRR6</accession>
<dbReference type="RefSeq" id="WP_184963504.1">
    <property type="nucleotide sequence ID" value="NZ_BAAAWF010000052.1"/>
</dbReference>
<protein>
    <submittedName>
        <fullName evidence="1">Uncharacterized protein</fullName>
    </submittedName>
</protein>
<comment type="caution">
    <text evidence="1">The sequence shown here is derived from an EMBL/GenBank/DDBJ whole genome shotgun (WGS) entry which is preliminary data.</text>
</comment>
<gene>
    <name evidence="1" type="ORF">FHS34_002116</name>
</gene>